<reference evidence="3 4" key="1">
    <citation type="journal article" date="2019" name="Nat. Ecol. Evol.">
        <title>Megaphylogeny resolves global patterns of mushroom evolution.</title>
        <authorList>
            <person name="Varga T."/>
            <person name="Krizsan K."/>
            <person name="Foldi C."/>
            <person name="Dima B."/>
            <person name="Sanchez-Garcia M."/>
            <person name="Sanchez-Ramirez S."/>
            <person name="Szollosi G.J."/>
            <person name="Szarkandi J.G."/>
            <person name="Papp V."/>
            <person name="Albert L."/>
            <person name="Andreopoulos W."/>
            <person name="Angelini C."/>
            <person name="Antonin V."/>
            <person name="Barry K.W."/>
            <person name="Bougher N.L."/>
            <person name="Buchanan P."/>
            <person name="Buyck B."/>
            <person name="Bense V."/>
            <person name="Catcheside P."/>
            <person name="Chovatia M."/>
            <person name="Cooper J."/>
            <person name="Damon W."/>
            <person name="Desjardin D."/>
            <person name="Finy P."/>
            <person name="Geml J."/>
            <person name="Haridas S."/>
            <person name="Hughes K."/>
            <person name="Justo A."/>
            <person name="Karasinski D."/>
            <person name="Kautmanova I."/>
            <person name="Kiss B."/>
            <person name="Kocsube S."/>
            <person name="Kotiranta H."/>
            <person name="LaButti K.M."/>
            <person name="Lechner B.E."/>
            <person name="Liimatainen K."/>
            <person name="Lipzen A."/>
            <person name="Lukacs Z."/>
            <person name="Mihaltcheva S."/>
            <person name="Morgado L.N."/>
            <person name="Niskanen T."/>
            <person name="Noordeloos M.E."/>
            <person name="Ohm R.A."/>
            <person name="Ortiz-Santana B."/>
            <person name="Ovrebo C."/>
            <person name="Racz N."/>
            <person name="Riley R."/>
            <person name="Savchenko A."/>
            <person name="Shiryaev A."/>
            <person name="Soop K."/>
            <person name="Spirin V."/>
            <person name="Szebenyi C."/>
            <person name="Tomsovsky M."/>
            <person name="Tulloss R.E."/>
            <person name="Uehling J."/>
            <person name="Grigoriev I.V."/>
            <person name="Vagvolgyi C."/>
            <person name="Papp T."/>
            <person name="Martin F.M."/>
            <person name="Miettinen O."/>
            <person name="Hibbett D.S."/>
            <person name="Nagy L.G."/>
        </authorList>
    </citation>
    <scope>NUCLEOTIDE SEQUENCE [LARGE SCALE GENOMIC DNA]</scope>
    <source>
        <strain evidence="3 4">CBS 166.37</strain>
    </source>
</reference>
<gene>
    <name evidence="3" type="ORF">BDQ12DRAFT_688330</name>
</gene>
<keyword evidence="1" id="KW-0472">Membrane</keyword>
<accession>A0A5C3LRU7</accession>
<feature type="transmembrane region" description="Helical" evidence="1">
    <location>
        <begin position="58"/>
        <end position="82"/>
    </location>
</feature>
<feature type="transmembrane region" description="Helical" evidence="1">
    <location>
        <begin position="214"/>
        <end position="235"/>
    </location>
</feature>
<dbReference type="OrthoDB" id="3206101at2759"/>
<name>A0A5C3LRU7_9AGAR</name>
<keyword evidence="4" id="KW-1185">Reference proteome</keyword>
<dbReference type="InterPro" id="IPR045340">
    <property type="entry name" value="DUF6533"/>
</dbReference>
<sequence>MTANQASAQSCATSPSGEIARALYAQEWLSLGAVVIIIWDMLLLFNDEYIHIWRTPSFALKWIYIFTRYSALLFQCTSYYFLKHTLSRPPIPEPICFIWTFVQSIGTQIMILVIEGVLMLRVYALYGKNSAAGWFLVVTFLIQRVMAVVILFRVRGHLQFDEICRAKNDTADAFVFGAGVLVTQVVIWTMTYNKRVVRKESGSNSRFVSLLLRDGAWAFGGIIMLFSVIVPYSFLVEISSHVAYSWPISLLSIATCRIIINMQGLKSAAIVTASVPKDPEDIELPEFLGGS</sequence>
<dbReference type="Proteomes" id="UP000308652">
    <property type="component" value="Unassembled WGS sequence"/>
</dbReference>
<evidence type="ECO:0000256" key="1">
    <source>
        <dbReference type="SAM" id="Phobius"/>
    </source>
</evidence>
<protein>
    <recommendedName>
        <fullName evidence="2">DUF6533 domain-containing protein</fullName>
    </recommendedName>
</protein>
<evidence type="ECO:0000313" key="4">
    <source>
        <dbReference type="Proteomes" id="UP000308652"/>
    </source>
</evidence>
<evidence type="ECO:0000313" key="3">
    <source>
        <dbReference type="EMBL" id="TFK35337.1"/>
    </source>
</evidence>
<dbReference type="STRING" id="68775.A0A5C3LRU7"/>
<feature type="transmembrane region" description="Helical" evidence="1">
    <location>
        <begin position="97"/>
        <end position="120"/>
    </location>
</feature>
<keyword evidence="1" id="KW-0812">Transmembrane</keyword>
<feature type="transmembrane region" description="Helical" evidence="1">
    <location>
        <begin position="132"/>
        <end position="154"/>
    </location>
</feature>
<keyword evidence="1" id="KW-1133">Transmembrane helix</keyword>
<evidence type="ECO:0000259" key="2">
    <source>
        <dbReference type="Pfam" id="PF20151"/>
    </source>
</evidence>
<dbReference type="EMBL" id="ML213622">
    <property type="protein sequence ID" value="TFK35337.1"/>
    <property type="molecule type" value="Genomic_DNA"/>
</dbReference>
<feature type="domain" description="DUF6533" evidence="2">
    <location>
        <begin position="29"/>
        <end position="73"/>
    </location>
</feature>
<dbReference type="Pfam" id="PF20151">
    <property type="entry name" value="DUF6533"/>
    <property type="match status" value="1"/>
</dbReference>
<feature type="transmembrane region" description="Helical" evidence="1">
    <location>
        <begin position="174"/>
        <end position="193"/>
    </location>
</feature>
<organism evidence="3 4">
    <name type="scientific">Crucibulum laeve</name>
    <dbReference type="NCBI Taxonomy" id="68775"/>
    <lineage>
        <taxon>Eukaryota</taxon>
        <taxon>Fungi</taxon>
        <taxon>Dikarya</taxon>
        <taxon>Basidiomycota</taxon>
        <taxon>Agaricomycotina</taxon>
        <taxon>Agaricomycetes</taxon>
        <taxon>Agaricomycetidae</taxon>
        <taxon>Agaricales</taxon>
        <taxon>Agaricineae</taxon>
        <taxon>Nidulariaceae</taxon>
        <taxon>Crucibulum</taxon>
    </lineage>
</organism>
<proteinExistence type="predicted"/>
<dbReference type="AlphaFoldDB" id="A0A5C3LRU7"/>
<feature type="transmembrane region" description="Helical" evidence="1">
    <location>
        <begin position="28"/>
        <end position="46"/>
    </location>
</feature>